<sequence length="633" mass="69925">MNLGSYDSPCGILFWKRALLAKLTTVNVMKPRFTHVFHAPLNYLNYTAQQRTTTAGQRGLLGLCGTGIYLTLSITTERTSSPLMAPHVSAPAFDCAVCLLSHPSAKGIRVTPTDDLLCSDCFEQGVKPQFVAALKHEHAYPVKWGGKVLDPADFAAHLPPGFALRYLFAAREYQIPVRERVYCNHLLYTEESTGWLSEIKIMEAVDANDPLCECGSFLGALMPPSEARATYVCLKCNGSTCGICASSILERPQQHVCEDVTEECKEEDAFEGLVKGQDYQICPGCAARVELRDGCNHIFCMGPGCRATFCFVCGAKLEPHETEHFRQGKCPRWNQPGSRYAHFDPPAQPQRRNQREAVQAGARAAHVDPFAAPEPWQVQPAASNARFDPPPPRQPRNGGNPFPVQRGVRNIDDHSDPRAQLQPRDGGRLIQPAARTMQFDVPPPAQPRAERIAQTAPRNVHSDLPAPPQPTGAVEALKPIAQVMQADEVFRDAMNAAQRHQNVTRGIRRFADDDTNRPDLITMGHFTERLIEGLSQQVNGLSLNIGTEHPLVLERRLDRYLDLHREILAHAQFRGPGPLVSVLEGRWDLRRAVQVFLGRHDAVILVLEAWATDTRNLRRALRGADGGGGGGVI</sequence>
<dbReference type="HOGENOM" id="CLU_432100_0_0_1"/>
<proteinExistence type="predicted"/>
<dbReference type="eggNOG" id="ENOG502RGA0">
    <property type="taxonomic scope" value="Eukaryota"/>
</dbReference>
<dbReference type="GO" id="GO:0004842">
    <property type="term" value="F:ubiquitin-protein transferase activity"/>
    <property type="evidence" value="ECO:0007669"/>
    <property type="project" value="InterPro"/>
</dbReference>
<feature type="region of interest" description="Disordered" evidence="1">
    <location>
        <begin position="336"/>
        <end position="364"/>
    </location>
</feature>
<dbReference type="RefSeq" id="XP_007677955.1">
    <property type="nucleotide sequence ID" value="XM_007679765.1"/>
</dbReference>
<evidence type="ECO:0000256" key="1">
    <source>
        <dbReference type="SAM" id="MobiDB-lite"/>
    </source>
</evidence>
<dbReference type="GeneID" id="19110325"/>
<accession>M2N6U5</accession>
<dbReference type="Gene3D" id="1.20.120.1750">
    <property type="match status" value="1"/>
</dbReference>
<protein>
    <recommendedName>
        <fullName evidence="4">RING-type domain-containing protein</fullName>
    </recommendedName>
</protein>
<organism evidence="2 3">
    <name type="scientific">Baudoinia panamericana (strain UAMH 10762)</name>
    <name type="common">Angels' share fungus</name>
    <name type="synonym">Baudoinia compniacensis (strain UAMH 10762)</name>
    <dbReference type="NCBI Taxonomy" id="717646"/>
    <lineage>
        <taxon>Eukaryota</taxon>
        <taxon>Fungi</taxon>
        <taxon>Dikarya</taxon>
        <taxon>Ascomycota</taxon>
        <taxon>Pezizomycotina</taxon>
        <taxon>Dothideomycetes</taxon>
        <taxon>Dothideomycetidae</taxon>
        <taxon>Mycosphaerellales</taxon>
        <taxon>Teratosphaeriaceae</taxon>
        <taxon>Baudoinia</taxon>
    </lineage>
</organism>
<dbReference type="GO" id="GO:0016567">
    <property type="term" value="P:protein ubiquitination"/>
    <property type="evidence" value="ECO:0007669"/>
    <property type="project" value="InterPro"/>
</dbReference>
<evidence type="ECO:0008006" key="4">
    <source>
        <dbReference type="Google" id="ProtNLM"/>
    </source>
</evidence>
<name>M2N6U5_BAUPA</name>
<feature type="region of interest" description="Disordered" evidence="1">
    <location>
        <begin position="381"/>
        <end position="426"/>
    </location>
</feature>
<evidence type="ECO:0000313" key="2">
    <source>
        <dbReference type="EMBL" id="EMC94490.1"/>
    </source>
</evidence>
<dbReference type="AlphaFoldDB" id="M2N6U5"/>
<dbReference type="SUPFAM" id="SSF57850">
    <property type="entry name" value="RING/U-box"/>
    <property type="match status" value="1"/>
</dbReference>
<dbReference type="OrthoDB" id="9977870at2759"/>
<reference evidence="2 3" key="1">
    <citation type="journal article" date="2012" name="PLoS Pathog.">
        <title>Diverse lifestyles and strategies of plant pathogenesis encoded in the genomes of eighteen Dothideomycetes fungi.</title>
        <authorList>
            <person name="Ohm R.A."/>
            <person name="Feau N."/>
            <person name="Henrissat B."/>
            <person name="Schoch C.L."/>
            <person name="Horwitz B.A."/>
            <person name="Barry K.W."/>
            <person name="Condon B.J."/>
            <person name="Copeland A.C."/>
            <person name="Dhillon B."/>
            <person name="Glaser F."/>
            <person name="Hesse C.N."/>
            <person name="Kosti I."/>
            <person name="LaButti K."/>
            <person name="Lindquist E.A."/>
            <person name="Lucas S."/>
            <person name="Salamov A.A."/>
            <person name="Bradshaw R.E."/>
            <person name="Ciuffetti L."/>
            <person name="Hamelin R.C."/>
            <person name="Kema G.H.J."/>
            <person name="Lawrence C."/>
            <person name="Scott J.A."/>
            <person name="Spatafora J.W."/>
            <person name="Turgeon B.G."/>
            <person name="de Wit P.J.G.M."/>
            <person name="Zhong S."/>
            <person name="Goodwin S.B."/>
            <person name="Grigoriev I.V."/>
        </authorList>
    </citation>
    <scope>NUCLEOTIDE SEQUENCE [LARGE SCALE GENOMIC DNA]</scope>
    <source>
        <strain evidence="2 3">UAMH 10762</strain>
    </source>
</reference>
<dbReference type="PANTHER" id="PTHR11685">
    <property type="entry name" value="RBR FAMILY RING FINGER AND IBR DOMAIN-CONTAINING"/>
    <property type="match status" value="1"/>
</dbReference>
<evidence type="ECO:0000313" key="3">
    <source>
        <dbReference type="Proteomes" id="UP000011761"/>
    </source>
</evidence>
<dbReference type="KEGG" id="bcom:BAUCODRAFT_25669"/>
<gene>
    <name evidence="2" type="ORF">BAUCODRAFT_25669</name>
</gene>
<keyword evidence="3" id="KW-1185">Reference proteome</keyword>
<dbReference type="Proteomes" id="UP000011761">
    <property type="component" value="Unassembled WGS sequence"/>
</dbReference>
<dbReference type="EMBL" id="KB445558">
    <property type="protein sequence ID" value="EMC94490.1"/>
    <property type="molecule type" value="Genomic_DNA"/>
</dbReference>
<dbReference type="InterPro" id="IPR031127">
    <property type="entry name" value="E3_UB_ligase_RBR"/>
</dbReference>